<dbReference type="Pfam" id="PF17963">
    <property type="entry name" value="Big_9"/>
    <property type="match status" value="3"/>
</dbReference>
<reference evidence="2" key="1">
    <citation type="submission" date="2016-03" db="EMBL/GenBank/DDBJ databases">
        <authorList>
            <person name="Ploux O."/>
        </authorList>
    </citation>
    <scope>NUCLEOTIDE SEQUENCE</scope>
    <source>
        <strain evidence="2">UC1</strain>
    </source>
</reference>
<sequence length="1977" mass="205661">MRRSTVVGLAASAVAVALVTGLSIVWPGLDAQDTPPRDASVWVLQSDGLRYARVNTAIGELDTVRRVANPTRIVQASTGAYMFTDSDSKVIRIDEAAPVDLDVQGLEQADSAPSGTREAVSAGDFVAYRTDTGAVYAGRLSTGSSARVDPFGSPDDEDRPQYTAEAIAVDARGMLFSYSSTDDAVLRFDIVSSTVRGEDPVDANPDVPALTSAAEDWVLVDADDGRFWVRGVDEAGQAATDGAVVLSRPDPEGDTVFLADQSGLVSVGVDGATEQIVPTGDAVRGTPARPVVRDGRVYAAWLPEGAGPGTLWDGGQVRTLDYNGAELPPQRRPVFLDTGNALVLNDARSGWVWTVDDARLLPSSQHWDIDEVTESTAEPSEEEPPAVIDPRPPVAVPDAFGVRPGALVPLPVLLNDHDPNEDVLAIDPTSVTGLDPGFGVLTTTDDRQRLAVRVAPDAEGAAAFSYTVTDGTDEDGLDSPPATVTLTVAADAANSPPVWCGVPRCRQDAVAPQLPRGGTLTLPVLAEWVDPEGDALLLESVVNPSGVGKVAFVPSGELVYQHSDANGRDESISLTYTVSDTRGATATRTLVIRVVGDPEPTVQSFAVVDTAGSRLTVDVAPHVTGAAGEMTLTAARVLDDAAATATVVGGTTQFDFSTSEPGTYRVGVTVAVGSGEATGVARITLLPEDAPAQLSTAPVIAFVRPQADATVDVFAAVSNPTRRVLLLSDVVAFPEAGATLSVDAVAQSQLRVSGTTATGEAGPLGTVSYRVSDGTNDEGASVEGLATVYLLPPPPEIAPIAVDDTVVVRAGSQVDIPVLANDFAPSGARPRIDPESIASSSTGALAFASGDLLRYLAPTTPGTYTVEYDVFTTGSPTLVDTATVRIRALADDANRPPLPANLSGRVLSGLSTTIPFDGFGMDPDGDVVRLDRIVDQPDVGSAAISADGTSIVYTSVAGDSGQHAFRYRVVDASGATGEATVRVGVLTGDANPGPVTYTDYVHVRQGEGNVIRVQPLSNDLDPMRGKLTLTDVRPDVPLTTADGTPSDEYELLESRILSVTDDTVTIAAGTEPGTMAFLYDVESSSLNTARGLIVVRVVRDRVPDYPIVADTVLTVEDREDFGTGVDVLAGKVTWSGGEVDELTLGLWRSPRGVVVDGDRLRGELSEEARIIPFSVTGQTTDGPVTTYAFLRLPAEADPPLTLRSGIPPIVVGEGEEETADIAALVARPRGSELQVGDVRASGAREAGVCERERGTTVRYTAGEGAPWTDACLVSVRLAGQSGWTVLPVPVTVTPLEPQPTLSPASMTVAPGESETYDLGELTTWQGRPEAVEYRVEDTAASFGIELRGAVLTVAARDDARPGTSEFVTVEVVSHAGVAPARMILRVGAAPSELPHGGTAQQLCSQSTGTRCTITVIGAPGEVNPLPDTPLEVVAVDPRGVCTGITFAVASARTVTASWTEDAPGSTCTASFTVRDAQDRQSAGDRDGVILFDLQGYPQAPASIIQSAYGDASLTLRVDPGAARTAYPALRGFEVRQGGEVVAQCTAAGVCPALTAPNGERREFEVVAVNAVGVSRTSVRTVAWAYDPPLPPRSVTATPLVTGGEGGLVSLAVAGVDAADTGSLQIASPAGETITVAVAEGQTDVAVPSFRVGANTATPVTVTPRSRFEVPPVAGAAPTIESLTAMANGIGAPIDLSLALTATSAGDGRTDVSAVGSASLNGDRSQLRWGIVRDGQPCIVSPDGRTAEFRGLPDGRLYTFVLCVESWFDGRSFGRSTRTAEVRAVQSTAAPEGFTFVVGPTARVDGQAARWTIDSAPTSWQTPPYDNVAAFRGYPSGVFDTDPGITVRYEHTSGWWQSAWGAVTPARGSAPYQVQARWWVDACNGGARLVPQASSTDSLARVDFSPVGMRYFDADGAELSAGPDPWIVPDAAVRVTGIGVVVDWAGRGWNLNPATADFSATCSPAPPPPGDTTDEDDE</sequence>
<evidence type="ECO:0000313" key="2">
    <source>
        <dbReference type="EMBL" id="SBS73404.1"/>
    </source>
</evidence>
<evidence type="ECO:0000256" key="1">
    <source>
        <dbReference type="SAM" id="MobiDB-lite"/>
    </source>
</evidence>
<gene>
    <name evidence="2" type="ORF">MIPYR_40154</name>
</gene>
<dbReference type="EMBL" id="FLQR01000008">
    <property type="protein sequence ID" value="SBS73404.1"/>
    <property type="molecule type" value="Genomic_DNA"/>
</dbReference>
<evidence type="ECO:0008006" key="3">
    <source>
        <dbReference type="Google" id="ProtNLM"/>
    </source>
</evidence>
<protein>
    <recommendedName>
        <fullName evidence="3">Tandem-95 repeat protein</fullName>
    </recommendedName>
</protein>
<proteinExistence type="predicted"/>
<dbReference type="Gene3D" id="2.60.40.3440">
    <property type="match status" value="1"/>
</dbReference>
<dbReference type="RefSeq" id="WP_295576549.1">
    <property type="nucleotide sequence ID" value="NZ_FLQR01000008.1"/>
</dbReference>
<accession>A0A1Y5P3Y7</accession>
<feature type="region of interest" description="Disordered" evidence="1">
    <location>
        <begin position="372"/>
        <end position="393"/>
    </location>
</feature>
<name>A0A1Y5P3Y7_9MICO</name>
<organism evidence="2">
    <name type="scientific">uncultured Microbacterium sp</name>
    <dbReference type="NCBI Taxonomy" id="191216"/>
    <lineage>
        <taxon>Bacteria</taxon>
        <taxon>Bacillati</taxon>
        <taxon>Actinomycetota</taxon>
        <taxon>Actinomycetes</taxon>
        <taxon>Micrococcales</taxon>
        <taxon>Microbacteriaceae</taxon>
        <taxon>Microbacterium</taxon>
        <taxon>environmental samples</taxon>
    </lineage>
</organism>
<feature type="region of interest" description="Disordered" evidence="1">
    <location>
        <begin position="1954"/>
        <end position="1977"/>
    </location>
</feature>